<organism evidence="1 2">
    <name type="scientific">Panagrolaimus sp. JU765</name>
    <dbReference type="NCBI Taxonomy" id="591449"/>
    <lineage>
        <taxon>Eukaryota</taxon>
        <taxon>Metazoa</taxon>
        <taxon>Ecdysozoa</taxon>
        <taxon>Nematoda</taxon>
        <taxon>Chromadorea</taxon>
        <taxon>Rhabditida</taxon>
        <taxon>Tylenchina</taxon>
        <taxon>Panagrolaimomorpha</taxon>
        <taxon>Panagrolaimoidea</taxon>
        <taxon>Panagrolaimidae</taxon>
        <taxon>Panagrolaimus</taxon>
    </lineage>
</organism>
<evidence type="ECO:0000313" key="1">
    <source>
        <dbReference type="Proteomes" id="UP000887576"/>
    </source>
</evidence>
<proteinExistence type="predicted"/>
<dbReference type="Proteomes" id="UP000887576">
    <property type="component" value="Unplaced"/>
</dbReference>
<name>A0AC34R624_9BILA</name>
<evidence type="ECO:0000313" key="2">
    <source>
        <dbReference type="WBParaSite" id="JU765_v2.g3590.t1"/>
    </source>
</evidence>
<reference evidence="2" key="1">
    <citation type="submission" date="2022-11" db="UniProtKB">
        <authorList>
            <consortium name="WormBaseParasite"/>
        </authorList>
    </citation>
    <scope>IDENTIFICATION</scope>
</reference>
<dbReference type="WBParaSite" id="JU765_v2.g3590.t1">
    <property type="protein sequence ID" value="JU765_v2.g3590.t1"/>
    <property type="gene ID" value="JU765_v2.g3590"/>
</dbReference>
<accession>A0AC34R624</accession>
<sequence>MAWNPIFGKILVLIWMGHFRGAFFEGPDNTIGCEIVFGDQNPWLGNRFLDAVHGSDDIVDCVHNLWFVNSEGNKNNPNQNLERELLSF</sequence>
<protein>
    <submittedName>
        <fullName evidence="2">Uncharacterized protein</fullName>
    </submittedName>
</protein>